<dbReference type="InterPro" id="IPR041657">
    <property type="entry name" value="HTH_17"/>
</dbReference>
<evidence type="ECO:0000313" key="3">
    <source>
        <dbReference type="EMBL" id="GEQ15132.1"/>
    </source>
</evidence>
<dbReference type="AlphaFoldDB" id="A0A512T4M0"/>
<proteinExistence type="predicted"/>
<dbReference type="EMBL" id="BKBA01000012">
    <property type="protein sequence ID" value="GEQ15132.1"/>
    <property type="molecule type" value="Genomic_DNA"/>
</dbReference>
<dbReference type="InterPro" id="IPR009061">
    <property type="entry name" value="DNA-bd_dom_put_sf"/>
</dbReference>
<organism evidence="3 4">
    <name type="scientific">Knoellia locipacati</name>
    <dbReference type="NCBI Taxonomy" id="882824"/>
    <lineage>
        <taxon>Bacteria</taxon>
        <taxon>Bacillati</taxon>
        <taxon>Actinomycetota</taxon>
        <taxon>Actinomycetes</taxon>
        <taxon>Micrococcales</taxon>
        <taxon>Intrasporangiaceae</taxon>
        <taxon>Knoellia</taxon>
    </lineage>
</organism>
<dbReference type="Proteomes" id="UP000321793">
    <property type="component" value="Unassembled WGS sequence"/>
</dbReference>
<feature type="region of interest" description="Disordered" evidence="1">
    <location>
        <begin position="58"/>
        <end position="90"/>
    </location>
</feature>
<evidence type="ECO:0000256" key="1">
    <source>
        <dbReference type="SAM" id="MobiDB-lite"/>
    </source>
</evidence>
<accession>A0A512T4M0</accession>
<sequence>MHRETAMNLTTSEASARLGVPAATLRWWRHRGEGPPSFRLGGRVFYRSEDLEEWEQEQYEATLVGGEAPSRPPRDGPSRPGVPRLGRSAG</sequence>
<reference evidence="3 4" key="1">
    <citation type="submission" date="2019-07" db="EMBL/GenBank/DDBJ databases">
        <title>Whole genome shotgun sequence of Knoellia locipacati NBRC 109775.</title>
        <authorList>
            <person name="Hosoyama A."/>
            <person name="Uohara A."/>
            <person name="Ohji S."/>
            <person name="Ichikawa N."/>
        </authorList>
    </citation>
    <scope>NUCLEOTIDE SEQUENCE [LARGE SCALE GENOMIC DNA]</scope>
    <source>
        <strain evidence="3 4">NBRC 109775</strain>
    </source>
</reference>
<name>A0A512T4M0_9MICO</name>
<evidence type="ECO:0000259" key="2">
    <source>
        <dbReference type="Pfam" id="PF12728"/>
    </source>
</evidence>
<evidence type="ECO:0000313" key="4">
    <source>
        <dbReference type="Proteomes" id="UP000321793"/>
    </source>
</evidence>
<dbReference type="Gene3D" id="1.10.1660.10">
    <property type="match status" value="1"/>
</dbReference>
<feature type="domain" description="Helix-turn-helix" evidence="2">
    <location>
        <begin position="9"/>
        <end position="58"/>
    </location>
</feature>
<dbReference type="SUPFAM" id="SSF46955">
    <property type="entry name" value="Putative DNA-binding domain"/>
    <property type="match status" value="1"/>
</dbReference>
<protein>
    <recommendedName>
        <fullName evidence="2">Helix-turn-helix domain-containing protein</fullName>
    </recommendedName>
</protein>
<gene>
    <name evidence="3" type="ORF">KLO01_31790</name>
</gene>
<comment type="caution">
    <text evidence="3">The sequence shown here is derived from an EMBL/GenBank/DDBJ whole genome shotgun (WGS) entry which is preliminary data.</text>
</comment>
<keyword evidence="4" id="KW-1185">Reference proteome</keyword>
<dbReference type="Pfam" id="PF12728">
    <property type="entry name" value="HTH_17"/>
    <property type="match status" value="1"/>
</dbReference>